<dbReference type="SUPFAM" id="SSF55729">
    <property type="entry name" value="Acyl-CoA N-acyltransferases (Nat)"/>
    <property type="match status" value="1"/>
</dbReference>
<organism evidence="4 5">
    <name type="scientific">Rossellomorea oryzaecorticis</name>
    <dbReference type="NCBI Taxonomy" id="1396505"/>
    <lineage>
        <taxon>Bacteria</taxon>
        <taxon>Bacillati</taxon>
        <taxon>Bacillota</taxon>
        <taxon>Bacilli</taxon>
        <taxon>Bacillales</taxon>
        <taxon>Bacillaceae</taxon>
        <taxon>Rossellomorea</taxon>
    </lineage>
</organism>
<comment type="caution">
    <text evidence="4">The sequence shown here is derived from an EMBL/GenBank/DDBJ whole genome shotgun (WGS) entry which is preliminary data.</text>
</comment>
<dbReference type="InterPro" id="IPR016181">
    <property type="entry name" value="Acyl_CoA_acyltransferase"/>
</dbReference>
<accession>A0ABU9K5R5</accession>
<feature type="domain" description="N-acetyltransferase" evidence="3">
    <location>
        <begin position="18"/>
        <end position="154"/>
    </location>
</feature>
<feature type="domain" description="N-acetyltransferase" evidence="3">
    <location>
        <begin position="168"/>
        <end position="311"/>
    </location>
</feature>
<evidence type="ECO:0000313" key="4">
    <source>
        <dbReference type="EMBL" id="MEL3971063.1"/>
    </source>
</evidence>
<reference evidence="4 5" key="1">
    <citation type="submission" date="2024-04" db="EMBL/GenBank/DDBJ databases">
        <title>Bacillus oryzaecorticis sp. nov., a moderately halophilic bacterium isolated from rice husks.</title>
        <authorList>
            <person name="Zhu H.-S."/>
        </authorList>
    </citation>
    <scope>NUCLEOTIDE SEQUENCE [LARGE SCALE GENOMIC DNA]</scope>
    <source>
        <strain evidence="4 5">ZC255</strain>
    </source>
</reference>
<dbReference type="Proteomes" id="UP001389717">
    <property type="component" value="Unassembled WGS sequence"/>
</dbReference>
<dbReference type="CDD" id="cd04301">
    <property type="entry name" value="NAT_SF"/>
    <property type="match status" value="1"/>
</dbReference>
<dbReference type="Pfam" id="PF13508">
    <property type="entry name" value="Acetyltransf_7"/>
    <property type="match status" value="1"/>
</dbReference>
<dbReference type="PROSITE" id="PS51186">
    <property type="entry name" value="GNAT"/>
    <property type="match status" value="2"/>
</dbReference>
<evidence type="ECO:0000259" key="3">
    <source>
        <dbReference type="PROSITE" id="PS51186"/>
    </source>
</evidence>
<keyword evidence="2" id="KW-0012">Acyltransferase</keyword>
<dbReference type="Gene3D" id="3.40.630.30">
    <property type="match status" value="1"/>
</dbReference>
<gene>
    <name evidence="4" type="ORF">AAEO50_02130</name>
</gene>
<keyword evidence="5" id="KW-1185">Reference proteome</keyword>
<dbReference type="RefSeq" id="WP_341979914.1">
    <property type="nucleotide sequence ID" value="NZ_JBBYAF010000003.1"/>
</dbReference>
<dbReference type="PANTHER" id="PTHR43800:SF1">
    <property type="entry name" value="PEPTIDYL-LYSINE N-ACETYLTRANSFERASE YJAB"/>
    <property type="match status" value="1"/>
</dbReference>
<proteinExistence type="predicted"/>
<dbReference type="InterPro" id="IPR000182">
    <property type="entry name" value="GNAT_dom"/>
</dbReference>
<evidence type="ECO:0000256" key="1">
    <source>
        <dbReference type="ARBA" id="ARBA00022679"/>
    </source>
</evidence>
<protein>
    <submittedName>
        <fullName evidence="4">GNAT family N-acetyltransferase</fullName>
    </submittedName>
</protein>
<dbReference type="PANTHER" id="PTHR43800">
    <property type="entry name" value="PEPTIDYL-LYSINE N-ACETYLTRANSFERASE YJAB"/>
    <property type="match status" value="1"/>
</dbReference>
<sequence>MNEQVQSINDCIELEDGIRLVYQEPEEYIRYYSIYYGQKYADYFFRRSSAAMKDIVSIFDCGYVIMKDENIVGGVFLKPNFLADLFVVPPYDDYKGLVTKLLNYLKKVSKTEEEIYFRDIVEEHVPAYKQHGCQVREVNYWMIRPTQPMKAMLPEGYSSKAVSREDTNDIACLIMKSYKANSAYKQVGTKEDYMNHVEEFIDKYQKNKIMDECSRVIVDKSTNNIVGVCLHMEFEDYPLIMSLAVDPEHQHKGLGRFLLSHSINISSEEYPATRLAVLKDNPAIQLYEDLGFIRNRSVVDMYVGCLNKNDGS</sequence>
<dbReference type="EMBL" id="JBBYAF010000003">
    <property type="protein sequence ID" value="MEL3971063.1"/>
    <property type="molecule type" value="Genomic_DNA"/>
</dbReference>
<evidence type="ECO:0000313" key="5">
    <source>
        <dbReference type="Proteomes" id="UP001389717"/>
    </source>
</evidence>
<keyword evidence="1" id="KW-0808">Transferase</keyword>
<evidence type="ECO:0000256" key="2">
    <source>
        <dbReference type="ARBA" id="ARBA00023315"/>
    </source>
</evidence>
<name>A0ABU9K5R5_9BACI</name>